<dbReference type="InterPro" id="IPR023210">
    <property type="entry name" value="NADP_OxRdtase_dom"/>
</dbReference>
<organism evidence="2 3">
    <name type="scientific">Mycetocola lacteus</name>
    <dbReference type="NCBI Taxonomy" id="76637"/>
    <lineage>
        <taxon>Bacteria</taxon>
        <taxon>Bacillati</taxon>
        <taxon>Actinomycetota</taxon>
        <taxon>Actinomycetes</taxon>
        <taxon>Micrococcales</taxon>
        <taxon>Microbacteriaceae</taxon>
        <taxon>Mycetocola</taxon>
    </lineage>
</organism>
<dbReference type="OrthoDB" id="9768793at2"/>
<feature type="domain" description="NADP-dependent oxidoreductase" evidence="1">
    <location>
        <begin position="41"/>
        <end position="330"/>
    </location>
</feature>
<evidence type="ECO:0000313" key="3">
    <source>
        <dbReference type="Proteomes" id="UP000269438"/>
    </source>
</evidence>
<sequence>MTVGLESIPLTLPGLIPVGAPENSQTDERRDLAQTGLRVHPIALGTSVFGWTAQTADCELILDRYAELGGNFLDTADSYSAGRSEHIIGSWVSRRGVRDQTVIATKIGRHPDNPGLGSVSIVRAVEASLERLQTDYIDVLYFHDDDPTVPLEDALGTAEWLIESGKVRHLAVSAYRPERLVQARILAASGYPRIAAVGTHYSLLHRSSYEGTLELVSRGQNLAVIPYLTLENGFLSGKYRSRAQLDTTARGTRVSSLVNRQGLRALQVLDRVAEEQGVTPTTIALAWVLSRPGITAPVVSANDPEQVDALMAAPAVSLTRTQSAELEKVWHS</sequence>
<evidence type="ECO:0000313" key="2">
    <source>
        <dbReference type="EMBL" id="RLP83381.1"/>
    </source>
</evidence>
<protein>
    <submittedName>
        <fullName evidence="2">Aldo/keto reductase</fullName>
    </submittedName>
</protein>
<keyword evidence="3" id="KW-1185">Reference proteome</keyword>
<dbReference type="PANTHER" id="PTHR43364:SF6">
    <property type="entry name" value="OXIDOREDUCTASE-RELATED"/>
    <property type="match status" value="1"/>
</dbReference>
<proteinExistence type="predicted"/>
<dbReference type="PANTHER" id="PTHR43364">
    <property type="entry name" value="NADH-SPECIFIC METHYLGLYOXAL REDUCTASE-RELATED"/>
    <property type="match status" value="1"/>
</dbReference>
<dbReference type="Proteomes" id="UP000269438">
    <property type="component" value="Unassembled WGS sequence"/>
</dbReference>
<accession>A0A3L7AV22</accession>
<evidence type="ECO:0000259" key="1">
    <source>
        <dbReference type="Pfam" id="PF00248"/>
    </source>
</evidence>
<dbReference type="EMBL" id="RCUY01000005">
    <property type="protein sequence ID" value="RLP83381.1"/>
    <property type="molecule type" value="Genomic_DNA"/>
</dbReference>
<dbReference type="AlphaFoldDB" id="A0A3L7AV22"/>
<dbReference type="Pfam" id="PF00248">
    <property type="entry name" value="Aldo_ket_red"/>
    <property type="match status" value="1"/>
</dbReference>
<dbReference type="InterPro" id="IPR036812">
    <property type="entry name" value="NAD(P)_OxRdtase_dom_sf"/>
</dbReference>
<dbReference type="GO" id="GO:0005829">
    <property type="term" value="C:cytosol"/>
    <property type="evidence" value="ECO:0007669"/>
    <property type="project" value="TreeGrafter"/>
</dbReference>
<dbReference type="SUPFAM" id="SSF51430">
    <property type="entry name" value="NAD(P)-linked oxidoreductase"/>
    <property type="match status" value="1"/>
</dbReference>
<gene>
    <name evidence="2" type="ORF">D9V34_07890</name>
</gene>
<dbReference type="InterPro" id="IPR050523">
    <property type="entry name" value="AKR_Detox_Biosynth"/>
</dbReference>
<reference evidence="2 3" key="1">
    <citation type="submission" date="2018-10" db="EMBL/GenBank/DDBJ databases">
        <authorList>
            <person name="Li J."/>
        </authorList>
    </citation>
    <scope>NUCLEOTIDE SEQUENCE [LARGE SCALE GENOMIC DNA]</scope>
    <source>
        <strain evidence="2 3">JCM 11654</strain>
    </source>
</reference>
<comment type="caution">
    <text evidence="2">The sequence shown here is derived from an EMBL/GenBank/DDBJ whole genome shotgun (WGS) entry which is preliminary data.</text>
</comment>
<name>A0A3L7AV22_9MICO</name>
<dbReference type="Gene3D" id="3.20.20.100">
    <property type="entry name" value="NADP-dependent oxidoreductase domain"/>
    <property type="match status" value="1"/>
</dbReference>